<accession>A0ACB9MUB3</accession>
<name>A0ACB9MUB3_BAUVA</name>
<comment type="caution">
    <text evidence="1">The sequence shown here is derived from an EMBL/GenBank/DDBJ whole genome shotgun (WGS) entry which is preliminary data.</text>
</comment>
<evidence type="ECO:0000313" key="2">
    <source>
        <dbReference type="Proteomes" id="UP000828941"/>
    </source>
</evidence>
<evidence type="ECO:0000313" key="1">
    <source>
        <dbReference type="EMBL" id="KAI4327653.1"/>
    </source>
</evidence>
<protein>
    <submittedName>
        <fullName evidence="1">Uncharacterized protein</fullName>
    </submittedName>
</protein>
<gene>
    <name evidence="1" type="ORF">L6164_020089</name>
</gene>
<dbReference type="Proteomes" id="UP000828941">
    <property type="component" value="Chromosome 8"/>
</dbReference>
<organism evidence="1 2">
    <name type="scientific">Bauhinia variegata</name>
    <name type="common">Purple orchid tree</name>
    <name type="synonym">Phanera variegata</name>
    <dbReference type="NCBI Taxonomy" id="167791"/>
    <lineage>
        <taxon>Eukaryota</taxon>
        <taxon>Viridiplantae</taxon>
        <taxon>Streptophyta</taxon>
        <taxon>Embryophyta</taxon>
        <taxon>Tracheophyta</taxon>
        <taxon>Spermatophyta</taxon>
        <taxon>Magnoliopsida</taxon>
        <taxon>eudicotyledons</taxon>
        <taxon>Gunneridae</taxon>
        <taxon>Pentapetalae</taxon>
        <taxon>rosids</taxon>
        <taxon>fabids</taxon>
        <taxon>Fabales</taxon>
        <taxon>Fabaceae</taxon>
        <taxon>Cercidoideae</taxon>
        <taxon>Cercideae</taxon>
        <taxon>Bauhiniinae</taxon>
        <taxon>Bauhinia</taxon>
    </lineage>
</organism>
<sequence>MHMESTGFRLQPQEEFAHQFSTSSPNKSDYKPSFYQAWNQTRTFNGLPNRYLIESITNSRELEPKCSVIDSQVRTSQSQDFGFYGGKSFTQQLLATDALDVNLPKLSDMLNSPSRAVNEFHPLSQPQEYSHSFLAGRHVTAKDLLPAEVLYSVQHPLDEGINVLSKTRRCNFGSVSSSSSNLSSTLDLPTSLVSCSLGLNSQMLDLHTSYGSGIRNELPYDAFRLNEESICLSHGNMQGRENSPSNNKISAFMKGAARPKRPGNCSRHKESSDAKVKKPRTSCPPPLKVRKEKLGDRIQALQRLVAPFGKTDTASVLTEAIGYIHFLQDQIQTLSVPYMKSTQSQSKPFRMLKLDPKEEDGKEMNRDLRSRGLCLVPLSYASCVNCYI</sequence>
<keyword evidence="2" id="KW-1185">Reference proteome</keyword>
<dbReference type="EMBL" id="CM039433">
    <property type="protein sequence ID" value="KAI4327653.1"/>
    <property type="molecule type" value="Genomic_DNA"/>
</dbReference>
<reference evidence="1 2" key="1">
    <citation type="journal article" date="2022" name="DNA Res.">
        <title>Chromosomal-level genome assembly of the orchid tree Bauhinia variegata (Leguminosae; Cercidoideae) supports the allotetraploid origin hypothesis of Bauhinia.</title>
        <authorList>
            <person name="Zhong Y."/>
            <person name="Chen Y."/>
            <person name="Zheng D."/>
            <person name="Pang J."/>
            <person name="Liu Y."/>
            <person name="Luo S."/>
            <person name="Meng S."/>
            <person name="Qian L."/>
            <person name="Wei D."/>
            <person name="Dai S."/>
            <person name="Zhou R."/>
        </authorList>
    </citation>
    <scope>NUCLEOTIDE SEQUENCE [LARGE SCALE GENOMIC DNA]</scope>
    <source>
        <strain evidence="1">BV-YZ2020</strain>
    </source>
</reference>
<proteinExistence type="predicted"/>